<dbReference type="RefSeq" id="WP_242979999.1">
    <property type="nucleotide sequence ID" value="NZ_PTJA01000001.1"/>
</dbReference>
<dbReference type="PANTHER" id="PTHR43723:SF1">
    <property type="entry name" value="COBALT TRANSPORT PROTEIN CBIQ"/>
    <property type="match status" value="1"/>
</dbReference>
<evidence type="ECO:0000313" key="8">
    <source>
        <dbReference type="Proteomes" id="UP000237749"/>
    </source>
</evidence>
<dbReference type="GO" id="GO:0043190">
    <property type="term" value="C:ATP-binding cassette (ABC) transporter complex"/>
    <property type="evidence" value="ECO:0007669"/>
    <property type="project" value="InterPro"/>
</dbReference>
<sequence length="256" mass="27849">MRTINTIDSYAYESQIKGINPGLKAAVAMAALLFCIGTGDVLVSVTVFLSMGIITIFMGGLSVQKYLALLKIPVTFLILGTAAIVFGISHVPAGRFYITMPGFYLYLSDGGAALAARLILKAMAAVSAMYMLVLSTPASEIINLLGKLHVPKLISELMNLIYRFIFVMMDVQLHMKQAAESRLGYHNFLTSCRSFGGIGANLFIVSLKKAGMYYDAMTARCYEGELLFLEEKRPVKAKEAAAAAGYVAFLLLIWLV</sequence>
<dbReference type="GO" id="GO:0006824">
    <property type="term" value="P:cobalt ion transport"/>
    <property type="evidence" value="ECO:0007669"/>
    <property type="project" value="InterPro"/>
</dbReference>
<dbReference type="CDD" id="cd16914">
    <property type="entry name" value="EcfT"/>
    <property type="match status" value="1"/>
</dbReference>
<evidence type="ECO:0000256" key="1">
    <source>
        <dbReference type="ARBA" id="ARBA00004651"/>
    </source>
</evidence>
<evidence type="ECO:0000256" key="5">
    <source>
        <dbReference type="ARBA" id="ARBA00023136"/>
    </source>
</evidence>
<keyword evidence="4 6" id="KW-1133">Transmembrane helix</keyword>
<dbReference type="NCBIfam" id="TIGR02454">
    <property type="entry name" value="ECF_T_CbiQ"/>
    <property type="match status" value="1"/>
</dbReference>
<evidence type="ECO:0000256" key="4">
    <source>
        <dbReference type="ARBA" id="ARBA00022989"/>
    </source>
</evidence>
<protein>
    <submittedName>
        <fullName evidence="7">Cobalt/nickel transport system permease protein</fullName>
    </submittedName>
</protein>
<keyword evidence="5 6" id="KW-0472">Membrane</keyword>
<evidence type="ECO:0000313" key="7">
    <source>
        <dbReference type="EMBL" id="PPK83008.1"/>
    </source>
</evidence>
<accession>A0A2S6HY72</accession>
<gene>
    <name evidence="7" type="ORF">BXY41_10164</name>
</gene>
<evidence type="ECO:0000256" key="3">
    <source>
        <dbReference type="ARBA" id="ARBA00022692"/>
    </source>
</evidence>
<feature type="transmembrane region" description="Helical" evidence="6">
    <location>
        <begin position="21"/>
        <end position="39"/>
    </location>
</feature>
<evidence type="ECO:0000256" key="6">
    <source>
        <dbReference type="SAM" id="Phobius"/>
    </source>
</evidence>
<organism evidence="7 8">
    <name type="scientific">Lacrimispora xylanisolvens</name>
    <dbReference type="NCBI Taxonomy" id="384636"/>
    <lineage>
        <taxon>Bacteria</taxon>
        <taxon>Bacillati</taxon>
        <taxon>Bacillota</taxon>
        <taxon>Clostridia</taxon>
        <taxon>Lachnospirales</taxon>
        <taxon>Lachnospiraceae</taxon>
        <taxon>Lacrimispora</taxon>
    </lineage>
</organism>
<dbReference type="EMBL" id="PTJA01000001">
    <property type="protein sequence ID" value="PPK83008.1"/>
    <property type="molecule type" value="Genomic_DNA"/>
</dbReference>
<proteinExistence type="predicted"/>
<evidence type="ECO:0000256" key="2">
    <source>
        <dbReference type="ARBA" id="ARBA00022475"/>
    </source>
</evidence>
<dbReference type="InterPro" id="IPR052770">
    <property type="entry name" value="Cobalt_transport_CbiQ"/>
</dbReference>
<reference evidence="7 8" key="1">
    <citation type="submission" date="2018-02" db="EMBL/GenBank/DDBJ databases">
        <title>Genomic Encyclopedia of Archaeal and Bacterial Type Strains, Phase II (KMG-II): from individual species to whole genera.</title>
        <authorList>
            <person name="Goeker M."/>
        </authorList>
    </citation>
    <scope>NUCLEOTIDE SEQUENCE [LARGE SCALE GENOMIC DNA]</scope>
    <source>
        <strain evidence="7 8">DSM 3808</strain>
    </source>
</reference>
<keyword evidence="8" id="KW-1185">Reference proteome</keyword>
<comment type="subcellular location">
    <subcellularLocation>
        <location evidence="1">Cell membrane</location>
        <topology evidence="1">Multi-pass membrane protein</topology>
    </subcellularLocation>
</comment>
<feature type="transmembrane region" description="Helical" evidence="6">
    <location>
        <begin position="118"/>
        <end position="145"/>
    </location>
</feature>
<keyword evidence="2" id="KW-1003">Cell membrane</keyword>
<feature type="transmembrane region" description="Helical" evidence="6">
    <location>
        <begin position="45"/>
        <end position="63"/>
    </location>
</feature>
<feature type="transmembrane region" description="Helical" evidence="6">
    <location>
        <begin position="75"/>
        <end position="98"/>
    </location>
</feature>
<dbReference type="Proteomes" id="UP000237749">
    <property type="component" value="Unassembled WGS sequence"/>
</dbReference>
<dbReference type="AlphaFoldDB" id="A0A2S6HY72"/>
<dbReference type="InterPro" id="IPR012809">
    <property type="entry name" value="ECF_CbiQ"/>
</dbReference>
<name>A0A2S6HY72_9FIRM</name>
<dbReference type="InterPro" id="IPR003339">
    <property type="entry name" value="ABC/ECF_trnsptr_transmembrane"/>
</dbReference>
<dbReference type="Pfam" id="PF02361">
    <property type="entry name" value="CbiQ"/>
    <property type="match status" value="1"/>
</dbReference>
<keyword evidence="3 6" id="KW-0812">Transmembrane</keyword>
<comment type="caution">
    <text evidence="7">The sequence shown here is derived from an EMBL/GenBank/DDBJ whole genome shotgun (WGS) entry which is preliminary data.</text>
</comment>
<dbReference type="PANTHER" id="PTHR43723">
    <property type="entry name" value="COBALT TRANSPORT PROTEIN CBIQ"/>
    <property type="match status" value="1"/>
</dbReference>